<dbReference type="Proteomes" id="UP001148299">
    <property type="component" value="Unassembled WGS sequence"/>
</dbReference>
<dbReference type="PANTHER" id="PTHR31896:SF64">
    <property type="entry name" value="TRICHOTHECENE 3-O-ACETYLTRANSFERASE"/>
    <property type="match status" value="1"/>
</dbReference>
<dbReference type="AlphaFoldDB" id="A0A9W9QVE5"/>
<evidence type="ECO:0000313" key="3">
    <source>
        <dbReference type="EMBL" id="KAJ5346395.1"/>
    </source>
</evidence>
<reference evidence="3" key="2">
    <citation type="journal article" date="2023" name="IMA Fungus">
        <title>Comparative genomic study of the Penicillium genus elucidates a diverse pangenome and 15 lateral gene transfer events.</title>
        <authorList>
            <person name="Petersen C."/>
            <person name="Sorensen T."/>
            <person name="Nielsen M.R."/>
            <person name="Sondergaard T.E."/>
            <person name="Sorensen J.L."/>
            <person name="Fitzpatrick D.A."/>
            <person name="Frisvad J.C."/>
            <person name="Nielsen K.L."/>
        </authorList>
    </citation>
    <scope>NUCLEOTIDE SEQUENCE</scope>
    <source>
        <strain evidence="3">IBT 35675</strain>
    </source>
</reference>
<dbReference type="GO" id="GO:0016746">
    <property type="term" value="F:acyltransferase activity"/>
    <property type="evidence" value="ECO:0007669"/>
    <property type="project" value="UniProtKB-KW"/>
</dbReference>
<dbReference type="InterPro" id="IPR023213">
    <property type="entry name" value="CAT-like_dom_sf"/>
</dbReference>
<gene>
    <name evidence="3" type="ORF">N7541_008877</name>
</gene>
<organism evidence="3 4">
    <name type="scientific">Penicillium brevicompactum</name>
    <dbReference type="NCBI Taxonomy" id="5074"/>
    <lineage>
        <taxon>Eukaryota</taxon>
        <taxon>Fungi</taxon>
        <taxon>Dikarya</taxon>
        <taxon>Ascomycota</taxon>
        <taxon>Pezizomycotina</taxon>
        <taxon>Eurotiomycetes</taxon>
        <taxon>Eurotiomycetidae</taxon>
        <taxon>Eurotiales</taxon>
        <taxon>Aspergillaceae</taxon>
        <taxon>Penicillium</taxon>
    </lineage>
</organism>
<dbReference type="EMBL" id="JAPZBR010000007">
    <property type="protein sequence ID" value="KAJ5346395.1"/>
    <property type="molecule type" value="Genomic_DNA"/>
</dbReference>
<keyword evidence="2" id="KW-0012">Acyltransferase</keyword>
<keyword evidence="1" id="KW-0808">Transferase</keyword>
<evidence type="ECO:0000256" key="2">
    <source>
        <dbReference type="ARBA" id="ARBA00023315"/>
    </source>
</evidence>
<dbReference type="Pfam" id="PF02458">
    <property type="entry name" value="Transferase"/>
    <property type="match status" value="1"/>
</dbReference>
<dbReference type="PANTHER" id="PTHR31896">
    <property type="entry name" value="FAMILY REGULATORY PROTEIN, PUTATIVE (AFU_ORTHOLOGUE AFUA_3G14730)-RELATED"/>
    <property type="match status" value="1"/>
</dbReference>
<sequence length="457" mass="50949">MNISPPFGGLTLSPLDQCSRNIYFDWLLSFRQDDPLRAIPILQKGLAMLFERLPFLKGRLIIGTPRESIGRVVPFSEPVNIDAFLRVKHHDQPLASVKMSDLDSILDENKPEGLEAFESLLADVPLLSKTPVMVFQANVMADGIVLNMRWNHCFMDAMGAGAVFTALGECCRASDHGEGQQPSIMSLFEEDGSLREALLQAAYPDFEKETQKYPMAIDDASTEASTVLSGPSEKLHAYTLHFPDSRIQCLKKLCNEVQSCEALSRNDVFTALLAITIHRTRAISAAPTELVMAVNLRARFRPPQFESYLGNLVTIVQAPVPGQAPNAASRCRENGIGHDDMEQIARVGSQIREALESIDDSYLSSWIRLDPADMKRITPDHIIFTSWRDLQVHQVDFGPNLGHIEAFECLTPLPNSACVLLPQRMVKDPIWEVKITLDLNQLKTLQQDPLFLWATGV</sequence>
<keyword evidence="4" id="KW-1185">Reference proteome</keyword>
<accession>A0A9W9QVE5</accession>
<dbReference type="Gene3D" id="3.30.559.10">
    <property type="entry name" value="Chloramphenicol acetyltransferase-like domain"/>
    <property type="match status" value="2"/>
</dbReference>
<dbReference type="InterPro" id="IPR051283">
    <property type="entry name" value="Sec_Metabolite_Acyltrans"/>
</dbReference>
<name>A0A9W9QVE5_PENBR</name>
<proteinExistence type="predicted"/>
<protein>
    <submittedName>
        <fullName evidence="3">Uncharacterized protein</fullName>
    </submittedName>
</protein>
<evidence type="ECO:0000256" key="1">
    <source>
        <dbReference type="ARBA" id="ARBA00022679"/>
    </source>
</evidence>
<evidence type="ECO:0000313" key="4">
    <source>
        <dbReference type="Proteomes" id="UP001148299"/>
    </source>
</evidence>
<reference evidence="3" key="1">
    <citation type="submission" date="2022-12" db="EMBL/GenBank/DDBJ databases">
        <authorList>
            <person name="Petersen C."/>
        </authorList>
    </citation>
    <scope>NUCLEOTIDE SEQUENCE</scope>
    <source>
        <strain evidence="3">IBT 35675</strain>
    </source>
</reference>
<comment type="caution">
    <text evidence="3">The sequence shown here is derived from an EMBL/GenBank/DDBJ whole genome shotgun (WGS) entry which is preliminary data.</text>
</comment>